<feature type="transmembrane region" description="Helical" evidence="7">
    <location>
        <begin position="236"/>
        <end position="257"/>
    </location>
</feature>
<proteinExistence type="inferred from homology"/>
<dbReference type="Gene3D" id="1.20.1250.20">
    <property type="entry name" value="MFS general substrate transporter like domains"/>
    <property type="match status" value="1"/>
</dbReference>
<evidence type="ECO:0000256" key="5">
    <source>
        <dbReference type="ARBA" id="ARBA00022989"/>
    </source>
</evidence>
<dbReference type="PANTHER" id="PTHR23503:SF8">
    <property type="entry name" value="FACILITATED GLUCOSE TRANSPORTER PROTEIN 1"/>
    <property type="match status" value="1"/>
</dbReference>
<feature type="transmembrane region" description="Helical" evidence="7">
    <location>
        <begin position="22"/>
        <end position="43"/>
    </location>
</feature>
<gene>
    <name evidence="9" type="ORF">Amon01_000874500</name>
</gene>
<evidence type="ECO:0000259" key="8">
    <source>
        <dbReference type="PROSITE" id="PS50850"/>
    </source>
</evidence>
<dbReference type="PROSITE" id="PS00217">
    <property type="entry name" value="SUGAR_TRANSPORT_2"/>
    <property type="match status" value="1"/>
</dbReference>
<evidence type="ECO:0000256" key="2">
    <source>
        <dbReference type="ARBA" id="ARBA00010992"/>
    </source>
</evidence>
<name>A0A9W6Z8T2_AMBMO</name>
<dbReference type="InterPro" id="IPR005829">
    <property type="entry name" value="Sugar_transporter_CS"/>
</dbReference>
<evidence type="ECO:0000256" key="6">
    <source>
        <dbReference type="ARBA" id="ARBA00023136"/>
    </source>
</evidence>
<dbReference type="InterPro" id="IPR020846">
    <property type="entry name" value="MFS_dom"/>
</dbReference>
<dbReference type="AlphaFoldDB" id="A0A9W6Z8T2"/>
<accession>A0A9W6Z8T2</accession>
<dbReference type="PROSITE" id="PS50850">
    <property type="entry name" value="MFS"/>
    <property type="match status" value="1"/>
</dbReference>
<dbReference type="InterPro" id="IPR045263">
    <property type="entry name" value="GLUT"/>
</dbReference>
<protein>
    <submittedName>
        <fullName evidence="9">Unnamed protein product</fullName>
    </submittedName>
</protein>
<dbReference type="EMBL" id="BSXU01008312">
    <property type="protein sequence ID" value="GMG60187.1"/>
    <property type="molecule type" value="Genomic_DNA"/>
</dbReference>
<keyword evidence="5 7" id="KW-1133">Transmembrane helix</keyword>
<dbReference type="InterPro" id="IPR036259">
    <property type="entry name" value="MFS_trans_sf"/>
</dbReference>
<evidence type="ECO:0000313" key="9">
    <source>
        <dbReference type="EMBL" id="GMG60187.1"/>
    </source>
</evidence>
<dbReference type="PANTHER" id="PTHR23503">
    <property type="entry name" value="SOLUTE CARRIER FAMILY 2"/>
    <property type="match status" value="1"/>
</dbReference>
<keyword evidence="3" id="KW-0813">Transport</keyword>
<dbReference type="GO" id="GO:0015149">
    <property type="term" value="F:hexose transmembrane transporter activity"/>
    <property type="evidence" value="ECO:0007669"/>
    <property type="project" value="TreeGrafter"/>
</dbReference>
<dbReference type="InterPro" id="IPR005828">
    <property type="entry name" value="MFS_sugar_transport-like"/>
</dbReference>
<keyword evidence="6 7" id="KW-0472">Membrane</keyword>
<evidence type="ECO:0000256" key="3">
    <source>
        <dbReference type="ARBA" id="ARBA00022448"/>
    </source>
</evidence>
<comment type="subcellular location">
    <subcellularLocation>
        <location evidence="1">Membrane</location>
        <topology evidence="1">Multi-pass membrane protein</topology>
    </subcellularLocation>
</comment>
<sequence>MSELNAPAVTITKALSLSESQVGFITSVFSIGGLISSTLAGGLSTKHGLKISFIITTIFYTVGSYLESIAHDFFWMLTGRFVSGVGAGFAIVFVPLYINQISPVQLRGFFGSLCQVSVNAGILLTQVLAIRWANDENWRLILSTAVVLGLITLVLVILVLDESPNWLVLNKHDEAAGFSILMKLRNNDRSACETEIELWKQEKRKHLELIESNPQLKNLNFYNYLTDPNYANSRKVATFSMLGQQFAGINSIIFYGVKILNGMFPEASILINCMVSVSNMVITLIASLFLDRLGRIPLLLTSLGLMGFASVGLSVGVLFDNSALTVS</sequence>
<dbReference type="SUPFAM" id="SSF103473">
    <property type="entry name" value="MFS general substrate transporter"/>
    <property type="match status" value="1"/>
</dbReference>
<feature type="transmembrane region" description="Helical" evidence="7">
    <location>
        <begin position="269"/>
        <end position="290"/>
    </location>
</feature>
<dbReference type="PRINTS" id="PR00171">
    <property type="entry name" value="SUGRTRNSPORT"/>
</dbReference>
<keyword evidence="4 7" id="KW-0812">Transmembrane</keyword>
<evidence type="ECO:0000256" key="4">
    <source>
        <dbReference type="ARBA" id="ARBA00022692"/>
    </source>
</evidence>
<keyword evidence="10" id="KW-1185">Reference proteome</keyword>
<feature type="transmembrane region" description="Helical" evidence="7">
    <location>
        <begin position="73"/>
        <end position="98"/>
    </location>
</feature>
<feature type="transmembrane region" description="Helical" evidence="7">
    <location>
        <begin position="110"/>
        <end position="133"/>
    </location>
</feature>
<dbReference type="InterPro" id="IPR003663">
    <property type="entry name" value="Sugar/inositol_transpt"/>
</dbReference>
<evidence type="ECO:0000256" key="1">
    <source>
        <dbReference type="ARBA" id="ARBA00004141"/>
    </source>
</evidence>
<feature type="transmembrane region" description="Helical" evidence="7">
    <location>
        <begin position="49"/>
        <end position="66"/>
    </location>
</feature>
<evidence type="ECO:0000256" key="7">
    <source>
        <dbReference type="SAM" id="Phobius"/>
    </source>
</evidence>
<feature type="transmembrane region" description="Helical" evidence="7">
    <location>
        <begin position="296"/>
        <end position="319"/>
    </location>
</feature>
<feature type="transmembrane region" description="Helical" evidence="7">
    <location>
        <begin position="140"/>
        <end position="160"/>
    </location>
</feature>
<feature type="domain" description="Major facilitator superfamily (MFS) profile" evidence="8">
    <location>
        <begin position="1"/>
        <end position="327"/>
    </location>
</feature>
<dbReference type="GO" id="GO:0016020">
    <property type="term" value="C:membrane"/>
    <property type="evidence" value="ECO:0007669"/>
    <property type="project" value="UniProtKB-SubCell"/>
</dbReference>
<organism evidence="9 10">
    <name type="scientific">Ambrosiozyma monospora</name>
    <name type="common">Yeast</name>
    <name type="synonym">Endomycopsis monosporus</name>
    <dbReference type="NCBI Taxonomy" id="43982"/>
    <lineage>
        <taxon>Eukaryota</taxon>
        <taxon>Fungi</taxon>
        <taxon>Dikarya</taxon>
        <taxon>Ascomycota</taxon>
        <taxon>Saccharomycotina</taxon>
        <taxon>Pichiomycetes</taxon>
        <taxon>Pichiales</taxon>
        <taxon>Pichiaceae</taxon>
        <taxon>Ambrosiozyma</taxon>
    </lineage>
</organism>
<reference evidence="9" key="1">
    <citation type="submission" date="2023-04" db="EMBL/GenBank/DDBJ databases">
        <title>Ambrosiozyma monospora NBRC 1965.</title>
        <authorList>
            <person name="Ichikawa N."/>
            <person name="Sato H."/>
            <person name="Tonouchi N."/>
        </authorList>
    </citation>
    <scope>NUCLEOTIDE SEQUENCE</scope>
    <source>
        <strain evidence="9">NBRC 1965</strain>
    </source>
</reference>
<dbReference type="Pfam" id="PF00083">
    <property type="entry name" value="Sugar_tr"/>
    <property type="match status" value="1"/>
</dbReference>
<comment type="similarity">
    <text evidence="2">Belongs to the major facilitator superfamily. Sugar transporter (TC 2.A.1.1) family.</text>
</comment>
<evidence type="ECO:0000313" key="10">
    <source>
        <dbReference type="Proteomes" id="UP001165063"/>
    </source>
</evidence>
<dbReference type="Proteomes" id="UP001165063">
    <property type="component" value="Unassembled WGS sequence"/>
</dbReference>
<dbReference type="OrthoDB" id="4540492at2759"/>
<comment type="caution">
    <text evidence="9">The sequence shown here is derived from an EMBL/GenBank/DDBJ whole genome shotgun (WGS) entry which is preliminary data.</text>
</comment>